<dbReference type="GO" id="GO:0003824">
    <property type="term" value="F:catalytic activity"/>
    <property type="evidence" value="ECO:0007669"/>
    <property type="project" value="UniProtKB-ARBA"/>
</dbReference>
<protein>
    <submittedName>
        <fullName evidence="2">Pimeloyl-ACP methyl ester carboxylesterase</fullName>
    </submittedName>
</protein>
<dbReference type="Gene3D" id="3.40.50.1820">
    <property type="entry name" value="alpha/beta hydrolase"/>
    <property type="match status" value="1"/>
</dbReference>
<feature type="domain" description="AB hydrolase-1" evidence="1">
    <location>
        <begin position="77"/>
        <end position="361"/>
    </location>
</feature>
<proteinExistence type="predicted"/>
<keyword evidence="3" id="KW-1185">Reference proteome</keyword>
<dbReference type="SUPFAM" id="SSF53474">
    <property type="entry name" value="alpha/beta-Hydrolases"/>
    <property type="match status" value="1"/>
</dbReference>
<dbReference type="InterPro" id="IPR000073">
    <property type="entry name" value="AB_hydrolase_1"/>
</dbReference>
<name>A0A3D9V669_THECX</name>
<reference evidence="2 3" key="1">
    <citation type="submission" date="2018-08" db="EMBL/GenBank/DDBJ databases">
        <title>Sequencing the genomes of 1000 actinobacteria strains.</title>
        <authorList>
            <person name="Klenk H.-P."/>
        </authorList>
    </citation>
    <scope>NUCLEOTIDE SEQUENCE [LARGE SCALE GENOMIC DNA]</scope>
    <source>
        <strain evidence="2 3">DSM 22891</strain>
    </source>
</reference>
<sequence length="370" mass="40772">MSHGTPRRRTVRRVLLVALVVVLLLVAAGIGGYLYQNVTTFDKAMTAVREAGFVEREARVDGVRLAYAEGPDNGEPLLLIHGQGSRWQDYMKVLPELAREHHVFAVDVPGHGASGRLDPRRYTNVFVGDVLADFVEQVIGEPALVSGHSSGGLLALRIASAHPELVRGLLLEDPPLFSSTMPRLVKTTGGAMLVLADEYLKAGSPHADYQRYFLEHSDYFAFFGPLAGPIKNHAVSKATEQPGEPVELFYLPPVVTVFFQGLVDYDPEFGAAWVRDGGRWYDGFDTEAALRAVRVPTVLVHTNYFEARTGTAYDDRGILMAAMDSHDVSRALDLLPRGTQLVQVQSGHLVHFERADAYLDAFRKLDARVH</sequence>
<accession>A0A3D9V669</accession>
<gene>
    <name evidence="2" type="ORF">DFJ64_1603</name>
</gene>
<evidence type="ECO:0000313" key="2">
    <source>
        <dbReference type="EMBL" id="REF36203.1"/>
    </source>
</evidence>
<dbReference type="AlphaFoldDB" id="A0A3D9V669"/>
<dbReference type="InterPro" id="IPR029058">
    <property type="entry name" value="AB_hydrolase_fold"/>
</dbReference>
<comment type="caution">
    <text evidence="2">The sequence shown here is derived from an EMBL/GenBank/DDBJ whole genome shotgun (WGS) entry which is preliminary data.</text>
</comment>
<dbReference type="PANTHER" id="PTHR46438">
    <property type="entry name" value="ALPHA/BETA-HYDROLASES SUPERFAMILY PROTEIN"/>
    <property type="match status" value="1"/>
</dbReference>
<dbReference type="PANTHER" id="PTHR46438:SF2">
    <property type="entry name" value="ALPHA_BETA-HYDROLASES SUPERFAMILY PROTEIN"/>
    <property type="match status" value="1"/>
</dbReference>
<dbReference type="Pfam" id="PF12697">
    <property type="entry name" value="Abhydrolase_6"/>
    <property type="match status" value="1"/>
</dbReference>
<dbReference type="OrthoDB" id="2987348at2"/>
<dbReference type="Proteomes" id="UP000256485">
    <property type="component" value="Unassembled WGS sequence"/>
</dbReference>
<dbReference type="EMBL" id="QTUC01000001">
    <property type="protein sequence ID" value="REF36203.1"/>
    <property type="molecule type" value="Genomic_DNA"/>
</dbReference>
<evidence type="ECO:0000313" key="3">
    <source>
        <dbReference type="Proteomes" id="UP000256485"/>
    </source>
</evidence>
<dbReference type="PRINTS" id="PR00111">
    <property type="entry name" value="ABHYDROLASE"/>
</dbReference>
<evidence type="ECO:0000259" key="1">
    <source>
        <dbReference type="Pfam" id="PF12697"/>
    </source>
</evidence>
<organism evidence="2 3">
    <name type="scientific">Thermasporomyces composti</name>
    <dbReference type="NCBI Taxonomy" id="696763"/>
    <lineage>
        <taxon>Bacteria</taxon>
        <taxon>Bacillati</taxon>
        <taxon>Actinomycetota</taxon>
        <taxon>Actinomycetes</taxon>
        <taxon>Propionibacteriales</taxon>
        <taxon>Nocardioidaceae</taxon>
        <taxon>Thermasporomyces</taxon>
    </lineage>
</organism>